<organism evidence="2">
    <name type="scientific">marine sediment metagenome</name>
    <dbReference type="NCBI Taxonomy" id="412755"/>
    <lineage>
        <taxon>unclassified sequences</taxon>
        <taxon>metagenomes</taxon>
        <taxon>ecological metagenomes</taxon>
    </lineage>
</organism>
<comment type="caution">
    <text evidence="2">The sequence shown here is derived from an EMBL/GenBank/DDBJ whole genome shotgun (WGS) entry which is preliminary data.</text>
</comment>
<keyword evidence="1" id="KW-0472">Membrane</keyword>
<dbReference type="NCBIfam" id="TIGR01167">
    <property type="entry name" value="LPXTG_anchor"/>
    <property type="match status" value="1"/>
</dbReference>
<protein>
    <submittedName>
        <fullName evidence="2">Uncharacterized protein</fullName>
    </submittedName>
</protein>
<sequence length="73" mass="8410">MLNKLIFLHHETVIMNDPGRETITAGLGPIQQYGIVLLALIVIGIIAYFIKRKKKKNDAREDTPRIKKKLKRK</sequence>
<keyword evidence="1" id="KW-1133">Transmembrane helix</keyword>
<proteinExistence type="predicted"/>
<reference evidence="2" key="1">
    <citation type="journal article" date="2015" name="Nature">
        <title>Complex archaea that bridge the gap between prokaryotes and eukaryotes.</title>
        <authorList>
            <person name="Spang A."/>
            <person name="Saw J.H."/>
            <person name="Jorgensen S.L."/>
            <person name="Zaremba-Niedzwiedzka K."/>
            <person name="Martijn J."/>
            <person name="Lind A.E."/>
            <person name="van Eijk R."/>
            <person name="Schleper C."/>
            <person name="Guy L."/>
            <person name="Ettema T.J."/>
        </authorList>
    </citation>
    <scope>NUCLEOTIDE SEQUENCE</scope>
</reference>
<keyword evidence="1" id="KW-0812">Transmembrane</keyword>
<accession>A0A0F9FAG1</accession>
<name>A0A0F9FAG1_9ZZZZ</name>
<dbReference type="AlphaFoldDB" id="A0A0F9FAG1"/>
<dbReference type="EMBL" id="LAZR01033431">
    <property type="protein sequence ID" value="KKL48097.1"/>
    <property type="molecule type" value="Genomic_DNA"/>
</dbReference>
<feature type="transmembrane region" description="Helical" evidence="1">
    <location>
        <begin position="30"/>
        <end position="50"/>
    </location>
</feature>
<evidence type="ECO:0000313" key="2">
    <source>
        <dbReference type="EMBL" id="KKL48097.1"/>
    </source>
</evidence>
<evidence type="ECO:0000256" key="1">
    <source>
        <dbReference type="SAM" id="Phobius"/>
    </source>
</evidence>
<gene>
    <name evidence="2" type="ORF">LCGC14_2328960</name>
</gene>